<dbReference type="Pfam" id="PF04230">
    <property type="entry name" value="PS_pyruv_trans"/>
    <property type="match status" value="1"/>
</dbReference>
<name>T2I986_CROWT</name>
<evidence type="ECO:0000313" key="2">
    <source>
        <dbReference type="EMBL" id="CCQ50091.1"/>
    </source>
</evidence>
<dbReference type="AlphaFoldDB" id="T2I986"/>
<sequence length="127" mass="14919">MQNIQDTFLKLGLKEDQVKIIENISNFRDYEKCISHGRLVISMRYHGVILSVKQGIPFISLAYENKMKEACNYSEMLDFNFDLTDDNLNKKQMLKSYELAYQNREAISKHLKNKLPILIGLWIKNNC</sequence>
<reference evidence="2 3" key="2">
    <citation type="submission" date="2013-09" db="EMBL/GenBank/DDBJ databases">
        <title>Whole genome comparison of six Crocosphaera watsonii strains with differing phenotypes.</title>
        <authorList>
            <person name="Bench S.R."/>
            <person name="Heller P."/>
            <person name="Frank I."/>
            <person name="Arciniega M."/>
            <person name="Shilova I.N."/>
            <person name="Zehr J.P."/>
        </authorList>
    </citation>
    <scope>NUCLEOTIDE SEQUENCE [LARGE SCALE GENOMIC DNA]</scope>
    <source>
        <strain evidence="2 3">WH 8502</strain>
    </source>
</reference>
<comment type="caution">
    <text evidence="2">The sequence shown here is derived from an EMBL/GenBank/DDBJ whole genome shotgun (WGS) entry which is preliminary data.</text>
</comment>
<dbReference type="InterPro" id="IPR007345">
    <property type="entry name" value="Polysacch_pyruvyl_Trfase"/>
</dbReference>
<proteinExistence type="predicted"/>
<gene>
    <name evidence="2" type="ORF">CWATWH8502_2034</name>
</gene>
<dbReference type="PANTHER" id="PTHR36836:SF1">
    <property type="entry name" value="COLANIC ACID BIOSYNTHESIS PROTEIN WCAK"/>
    <property type="match status" value="1"/>
</dbReference>
<feature type="domain" description="Polysaccharide pyruvyl transferase" evidence="1">
    <location>
        <begin position="12"/>
        <end position="65"/>
    </location>
</feature>
<accession>T2I986</accession>
<reference evidence="2 3" key="1">
    <citation type="submission" date="2013-01" db="EMBL/GenBank/DDBJ databases">
        <authorList>
            <person name="Bench S."/>
        </authorList>
    </citation>
    <scope>NUCLEOTIDE SEQUENCE [LARGE SCALE GENOMIC DNA]</scope>
    <source>
        <strain evidence="2 3">WH 8502</strain>
    </source>
</reference>
<dbReference type="Proteomes" id="UP000018348">
    <property type="component" value="Unassembled WGS sequence"/>
</dbReference>
<organism evidence="2 3">
    <name type="scientific">Crocosphaera watsonii WH 8502</name>
    <dbReference type="NCBI Taxonomy" id="423474"/>
    <lineage>
        <taxon>Bacteria</taxon>
        <taxon>Bacillati</taxon>
        <taxon>Cyanobacteriota</taxon>
        <taxon>Cyanophyceae</taxon>
        <taxon>Oscillatoriophycideae</taxon>
        <taxon>Chroococcales</taxon>
        <taxon>Aphanothecaceae</taxon>
        <taxon>Crocosphaera</taxon>
    </lineage>
</organism>
<dbReference type="EMBL" id="CAQK01000232">
    <property type="protein sequence ID" value="CCQ50091.1"/>
    <property type="molecule type" value="Genomic_DNA"/>
</dbReference>
<protein>
    <submittedName>
        <fullName evidence="2">Polysaccharide pyruvyl transferase</fullName>
    </submittedName>
</protein>
<keyword evidence="2" id="KW-0808">Transferase</keyword>
<evidence type="ECO:0000313" key="3">
    <source>
        <dbReference type="Proteomes" id="UP000018348"/>
    </source>
</evidence>
<dbReference type="PANTHER" id="PTHR36836">
    <property type="entry name" value="COLANIC ACID BIOSYNTHESIS PROTEIN WCAK"/>
    <property type="match status" value="1"/>
</dbReference>
<evidence type="ECO:0000259" key="1">
    <source>
        <dbReference type="Pfam" id="PF04230"/>
    </source>
</evidence>
<dbReference type="GO" id="GO:0016740">
    <property type="term" value="F:transferase activity"/>
    <property type="evidence" value="ECO:0007669"/>
    <property type="project" value="UniProtKB-KW"/>
</dbReference>